<accession>A0A8H4RFI4</accession>
<feature type="region of interest" description="Disordered" evidence="7">
    <location>
        <begin position="246"/>
        <end position="287"/>
    </location>
</feature>
<keyword evidence="3" id="KW-0547">Nucleotide-binding</keyword>
<dbReference type="InterPro" id="IPR043134">
    <property type="entry name" value="GTP-CH-I_N"/>
</dbReference>
<evidence type="ECO:0000259" key="9">
    <source>
        <dbReference type="Pfam" id="PF01227"/>
    </source>
</evidence>
<dbReference type="Gene3D" id="1.10.286.10">
    <property type="match status" value="1"/>
</dbReference>
<dbReference type="GO" id="GO:0005737">
    <property type="term" value="C:cytoplasm"/>
    <property type="evidence" value="ECO:0007669"/>
    <property type="project" value="TreeGrafter"/>
</dbReference>
<sequence>MATPTKWLLRLFALLSLVSLSFAHPHTTTSTTGDAFTRNIDRASEDISLNTRNFHLDKRTALPLYSDDEQRNLRALAKGINGYLEETDVVFFVGNSGSYLIYPFDTSKYQMKAIPNSKAKHYGTPGFTPTEEGLERYWNLIVGPPLLGRNIERIILVDHSGSGQSVDGFRRIVLDACQVAITKSRGAADGITARNDVAQIPMYLINVIDQSRSGTTNPIVDPQTVPVLAKLTVSGKGVVNKLLGDERRHPRVQPEYPPEKWEQPAKNSWASEEEKADGTTMSVNKNGGNCLVRDQIEQGELDVEGKEATEIEKEERLTKLSGAIRTILEYVGEDPNREGLLNTLERYMKAMLFFTKGYEEDL</sequence>
<dbReference type="InterPro" id="IPR020602">
    <property type="entry name" value="GTP_CycHdrlase_I_dom"/>
</dbReference>
<comment type="caution">
    <text evidence="10">The sequence shown here is derived from an EMBL/GenBank/DDBJ whole genome shotgun (WGS) entry which is preliminary data.</text>
</comment>
<reference evidence="10 11" key="1">
    <citation type="submission" date="2020-03" db="EMBL/GenBank/DDBJ databases">
        <title>Draft Genome Sequence of Cudoniella acicularis.</title>
        <authorList>
            <person name="Buettner E."/>
            <person name="Kellner H."/>
        </authorList>
    </citation>
    <scope>NUCLEOTIDE SEQUENCE [LARGE SCALE GENOMIC DNA]</scope>
    <source>
        <strain evidence="10 11">DSM 108380</strain>
    </source>
</reference>
<evidence type="ECO:0000256" key="2">
    <source>
        <dbReference type="ARBA" id="ARBA00017272"/>
    </source>
</evidence>
<dbReference type="InterPro" id="IPR001474">
    <property type="entry name" value="GTP_CycHdrlase_I"/>
</dbReference>
<evidence type="ECO:0000256" key="8">
    <source>
        <dbReference type="SAM" id="SignalP"/>
    </source>
</evidence>
<organism evidence="10 11">
    <name type="scientific">Cudoniella acicularis</name>
    <dbReference type="NCBI Taxonomy" id="354080"/>
    <lineage>
        <taxon>Eukaryota</taxon>
        <taxon>Fungi</taxon>
        <taxon>Dikarya</taxon>
        <taxon>Ascomycota</taxon>
        <taxon>Pezizomycotina</taxon>
        <taxon>Leotiomycetes</taxon>
        <taxon>Helotiales</taxon>
        <taxon>Tricladiaceae</taxon>
        <taxon>Cudoniella</taxon>
    </lineage>
</organism>
<proteinExistence type="inferred from homology"/>
<evidence type="ECO:0000256" key="3">
    <source>
        <dbReference type="ARBA" id="ARBA00022741"/>
    </source>
</evidence>
<keyword evidence="8" id="KW-0732">Signal</keyword>
<dbReference type="Proteomes" id="UP000566819">
    <property type="component" value="Unassembled WGS sequence"/>
</dbReference>
<keyword evidence="11" id="KW-1185">Reference proteome</keyword>
<dbReference type="FunFam" id="1.10.286.10:FF:000003">
    <property type="entry name" value="GTP cyclohydrolase 1"/>
    <property type="match status" value="1"/>
</dbReference>
<protein>
    <recommendedName>
        <fullName evidence="2">GTP cyclohydrolase 1</fullName>
    </recommendedName>
    <alternativeName>
        <fullName evidence="6">GTP cyclohydrolase I</fullName>
    </alternativeName>
</protein>
<gene>
    <name evidence="10" type="ORF">G7Y89_g10213</name>
</gene>
<dbReference type="PANTHER" id="PTHR11109">
    <property type="entry name" value="GTP CYCLOHYDROLASE I"/>
    <property type="match status" value="1"/>
</dbReference>
<comment type="similarity">
    <text evidence="1">Belongs to the GTP cyclohydrolase I family.</text>
</comment>
<feature type="domain" description="GTP cyclohydrolase I" evidence="9">
    <location>
        <begin position="322"/>
        <end position="361"/>
    </location>
</feature>
<dbReference type="SUPFAM" id="SSF55620">
    <property type="entry name" value="Tetrahydrobiopterin biosynthesis enzymes-like"/>
    <property type="match status" value="1"/>
</dbReference>
<dbReference type="GO" id="GO:0003934">
    <property type="term" value="F:GTP cyclohydrolase I activity"/>
    <property type="evidence" value="ECO:0007669"/>
    <property type="project" value="InterPro"/>
</dbReference>
<dbReference type="PANTHER" id="PTHR11109:SF7">
    <property type="entry name" value="GTP CYCLOHYDROLASE 1"/>
    <property type="match status" value="1"/>
</dbReference>
<evidence type="ECO:0000313" key="10">
    <source>
        <dbReference type="EMBL" id="KAF4627940.1"/>
    </source>
</evidence>
<feature type="chain" id="PRO_5034077986" description="GTP cyclohydrolase 1" evidence="8">
    <location>
        <begin position="24"/>
        <end position="362"/>
    </location>
</feature>
<dbReference type="GO" id="GO:0008270">
    <property type="term" value="F:zinc ion binding"/>
    <property type="evidence" value="ECO:0007669"/>
    <property type="project" value="TreeGrafter"/>
</dbReference>
<dbReference type="GO" id="GO:0046654">
    <property type="term" value="P:tetrahydrofolate biosynthetic process"/>
    <property type="evidence" value="ECO:0007669"/>
    <property type="project" value="InterPro"/>
</dbReference>
<name>A0A8H4RFI4_9HELO</name>
<evidence type="ECO:0000256" key="1">
    <source>
        <dbReference type="ARBA" id="ARBA00008085"/>
    </source>
</evidence>
<feature type="signal peptide" evidence="8">
    <location>
        <begin position="1"/>
        <end position="23"/>
    </location>
</feature>
<evidence type="ECO:0000256" key="5">
    <source>
        <dbReference type="ARBA" id="ARBA00023134"/>
    </source>
</evidence>
<dbReference type="Pfam" id="PF01227">
    <property type="entry name" value="GTP_cyclohydroI"/>
    <property type="match status" value="1"/>
</dbReference>
<keyword evidence="4" id="KW-0378">Hydrolase</keyword>
<dbReference type="OrthoDB" id="3798869at2759"/>
<evidence type="ECO:0000256" key="6">
    <source>
        <dbReference type="ARBA" id="ARBA00030854"/>
    </source>
</evidence>
<keyword evidence="5" id="KW-0342">GTP-binding</keyword>
<dbReference type="GO" id="GO:0006729">
    <property type="term" value="P:tetrahydrobiopterin biosynthetic process"/>
    <property type="evidence" value="ECO:0007669"/>
    <property type="project" value="TreeGrafter"/>
</dbReference>
<evidence type="ECO:0000256" key="7">
    <source>
        <dbReference type="SAM" id="MobiDB-lite"/>
    </source>
</evidence>
<evidence type="ECO:0000256" key="4">
    <source>
        <dbReference type="ARBA" id="ARBA00022801"/>
    </source>
</evidence>
<evidence type="ECO:0000313" key="11">
    <source>
        <dbReference type="Proteomes" id="UP000566819"/>
    </source>
</evidence>
<dbReference type="GO" id="GO:0005525">
    <property type="term" value="F:GTP binding"/>
    <property type="evidence" value="ECO:0007669"/>
    <property type="project" value="UniProtKB-KW"/>
</dbReference>
<dbReference type="AlphaFoldDB" id="A0A8H4RFI4"/>
<dbReference type="EMBL" id="JAAMPI010000887">
    <property type="protein sequence ID" value="KAF4627940.1"/>
    <property type="molecule type" value="Genomic_DNA"/>
</dbReference>